<reference evidence="1 2" key="1">
    <citation type="submission" date="2018-07" db="EMBL/GenBank/DDBJ databases">
        <title>Genomic Encyclopedia of Type Strains, Phase III (KMG-III): the genomes of soil and plant-associated and newly described type strains.</title>
        <authorList>
            <person name="Whitman W."/>
        </authorList>
    </citation>
    <scope>NUCLEOTIDE SEQUENCE [LARGE SCALE GENOMIC DNA]</scope>
    <source>
        <strain evidence="1 2">CECT 8236</strain>
    </source>
</reference>
<dbReference type="SUPFAM" id="SSF69322">
    <property type="entry name" value="Tricorn protease domain 2"/>
    <property type="match status" value="1"/>
</dbReference>
<proteinExistence type="predicted"/>
<name>A0A3D9I1W9_9BACL</name>
<dbReference type="OrthoDB" id="2627491at2"/>
<protein>
    <submittedName>
        <fullName evidence="1">Uncharacterized protein</fullName>
    </submittedName>
</protein>
<dbReference type="AlphaFoldDB" id="A0A3D9I1W9"/>
<evidence type="ECO:0000313" key="1">
    <source>
        <dbReference type="EMBL" id="RED55772.1"/>
    </source>
</evidence>
<accession>A0A3D9I1W9</accession>
<evidence type="ECO:0000313" key="2">
    <source>
        <dbReference type="Proteomes" id="UP000256869"/>
    </source>
</evidence>
<keyword evidence="2" id="KW-1185">Reference proteome</keyword>
<sequence>MGTSFANLQVRACSTDEIEKALPGSRAIQLSKGWTTVVCEQFQVGNLEKSARKLSKAIDQSVLSIEYFDDDVLRIAVYRNGKVIDSHINENGYGLPKKPGKPKLFIKELEFESVEVKYVKEILACEDLGKKLQLFQYFLGVALWIDHRMLSEGKEADFRCERNLSLIDEYIAENNKKNRIKNQMKVTLLMEFEGALIGSLGDNKYVIGTPPYDRSSGSYKEESIYTYFPNGTLESSLDISSFRYRSGTGHLSASNGYLSFFCFIRSQYYLFDYEGNKISETSLKGGSYHPIYLLDNGAFLAFNSAWDTLRAYEPSLNVRWEFPCTGFLCCRNQFIHVCISTEEQSPELVKLNGRGEVEATFKSENNDPYGTFLFDDDGRLFYFARALSSGVFRTRVIYLNEHFERIAEFELEGSITSSAVDTKNQKLFLHLNERELVVVDTESFHIVSRKKQEAELDFLTVDSLGRVVIRVGFSSIVIMDTELNDISRHRLKGDIVSCRINETGAISVLTSSLGAHEEGGGASEMMIRLYEIHADLLE</sequence>
<organism evidence="1 2">
    <name type="scientific">Cohnella lupini</name>
    <dbReference type="NCBI Taxonomy" id="1294267"/>
    <lineage>
        <taxon>Bacteria</taxon>
        <taxon>Bacillati</taxon>
        <taxon>Bacillota</taxon>
        <taxon>Bacilli</taxon>
        <taxon>Bacillales</taxon>
        <taxon>Paenibacillaceae</taxon>
        <taxon>Cohnella</taxon>
    </lineage>
</organism>
<dbReference type="Proteomes" id="UP000256869">
    <property type="component" value="Unassembled WGS sequence"/>
</dbReference>
<dbReference type="RefSeq" id="WP_115994733.1">
    <property type="nucleotide sequence ID" value="NZ_QRDY01000016.1"/>
</dbReference>
<comment type="caution">
    <text evidence="1">The sequence shown here is derived from an EMBL/GenBank/DDBJ whole genome shotgun (WGS) entry which is preliminary data.</text>
</comment>
<dbReference type="EMBL" id="QRDY01000016">
    <property type="protein sequence ID" value="RED55772.1"/>
    <property type="molecule type" value="Genomic_DNA"/>
</dbReference>
<gene>
    <name evidence="1" type="ORF">DFP95_11698</name>
</gene>